<dbReference type="AlphaFoldDB" id="A0AAV4BVH4"/>
<reference evidence="2 3" key="1">
    <citation type="journal article" date="2021" name="Elife">
        <title>Chloroplast acquisition without the gene transfer in kleptoplastic sea slugs, Plakobranchus ocellatus.</title>
        <authorList>
            <person name="Maeda T."/>
            <person name="Takahashi S."/>
            <person name="Yoshida T."/>
            <person name="Shimamura S."/>
            <person name="Takaki Y."/>
            <person name="Nagai Y."/>
            <person name="Toyoda A."/>
            <person name="Suzuki Y."/>
            <person name="Arimoto A."/>
            <person name="Ishii H."/>
            <person name="Satoh N."/>
            <person name="Nishiyama T."/>
            <person name="Hasebe M."/>
            <person name="Maruyama T."/>
            <person name="Minagawa J."/>
            <person name="Obokata J."/>
            <person name="Shigenobu S."/>
        </authorList>
    </citation>
    <scope>NUCLEOTIDE SEQUENCE [LARGE SCALE GENOMIC DNA]</scope>
</reference>
<accession>A0AAV4BVH4</accession>
<keyword evidence="3" id="KW-1185">Reference proteome</keyword>
<comment type="caution">
    <text evidence="2">The sequence shown here is derived from an EMBL/GenBank/DDBJ whole genome shotgun (WGS) entry which is preliminary data.</text>
</comment>
<name>A0AAV4BVH4_9GAST</name>
<sequence>MLVSAMFGREHKQCGDDDDDGGGGGGGGGGRVMVVMTVWCGKSNSDCINIDYCGDDGNDDDDVGGVCGSVASQSALSSAGTFLPRVRATPKAIWPDGVPESLRSPC</sequence>
<evidence type="ECO:0000313" key="3">
    <source>
        <dbReference type="Proteomes" id="UP000735302"/>
    </source>
</evidence>
<dbReference type="EMBL" id="BLXT01005502">
    <property type="protein sequence ID" value="GFO23167.1"/>
    <property type="molecule type" value="Genomic_DNA"/>
</dbReference>
<dbReference type="Proteomes" id="UP000735302">
    <property type="component" value="Unassembled WGS sequence"/>
</dbReference>
<feature type="region of interest" description="Disordered" evidence="1">
    <location>
        <begin position="1"/>
        <end position="28"/>
    </location>
</feature>
<proteinExistence type="predicted"/>
<protein>
    <submittedName>
        <fullName evidence="2">Uncharacterized protein</fullName>
    </submittedName>
</protein>
<organism evidence="2 3">
    <name type="scientific">Plakobranchus ocellatus</name>
    <dbReference type="NCBI Taxonomy" id="259542"/>
    <lineage>
        <taxon>Eukaryota</taxon>
        <taxon>Metazoa</taxon>
        <taxon>Spiralia</taxon>
        <taxon>Lophotrochozoa</taxon>
        <taxon>Mollusca</taxon>
        <taxon>Gastropoda</taxon>
        <taxon>Heterobranchia</taxon>
        <taxon>Euthyneura</taxon>
        <taxon>Panpulmonata</taxon>
        <taxon>Sacoglossa</taxon>
        <taxon>Placobranchoidea</taxon>
        <taxon>Plakobranchidae</taxon>
        <taxon>Plakobranchus</taxon>
    </lineage>
</organism>
<evidence type="ECO:0000313" key="2">
    <source>
        <dbReference type="EMBL" id="GFO23167.1"/>
    </source>
</evidence>
<evidence type="ECO:0000256" key="1">
    <source>
        <dbReference type="SAM" id="MobiDB-lite"/>
    </source>
</evidence>
<gene>
    <name evidence="2" type="ORF">PoB_004967200</name>
</gene>